<reference evidence="1 2" key="1">
    <citation type="journal article" date="2014" name="PLoS ONE">
        <title>Global Analysis of Gene Expression Profiles in Physic Nut (Jatropha curcas L.) Seedlings Exposed to Salt Stress.</title>
        <authorList>
            <person name="Zhang L."/>
            <person name="Zhang C."/>
            <person name="Wu P."/>
            <person name="Chen Y."/>
            <person name="Li M."/>
            <person name="Jiang H."/>
            <person name="Wu G."/>
        </authorList>
    </citation>
    <scope>NUCLEOTIDE SEQUENCE [LARGE SCALE GENOMIC DNA]</scope>
    <source>
        <strain evidence="2">cv. GZQX0401</strain>
        <tissue evidence="1">Young leaves</tissue>
    </source>
</reference>
<gene>
    <name evidence="1" type="ORF">JCGZ_03169</name>
</gene>
<dbReference type="Proteomes" id="UP000027138">
    <property type="component" value="Unassembled WGS sequence"/>
</dbReference>
<protein>
    <submittedName>
        <fullName evidence="1">Uncharacterized protein</fullName>
    </submittedName>
</protein>
<accession>A0A067L1E4</accession>
<sequence>MNSSMKFELDIVKSARFWEAMTSRPQWTAAVMAVWRLAEETAARPLKAKICNSDTEPESKV</sequence>
<proteinExistence type="predicted"/>
<evidence type="ECO:0000313" key="1">
    <source>
        <dbReference type="EMBL" id="KDP41063.1"/>
    </source>
</evidence>
<organism evidence="1 2">
    <name type="scientific">Jatropha curcas</name>
    <name type="common">Barbados nut</name>
    <dbReference type="NCBI Taxonomy" id="180498"/>
    <lineage>
        <taxon>Eukaryota</taxon>
        <taxon>Viridiplantae</taxon>
        <taxon>Streptophyta</taxon>
        <taxon>Embryophyta</taxon>
        <taxon>Tracheophyta</taxon>
        <taxon>Spermatophyta</taxon>
        <taxon>Magnoliopsida</taxon>
        <taxon>eudicotyledons</taxon>
        <taxon>Gunneridae</taxon>
        <taxon>Pentapetalae</taxon>
        <taxon>rosids</taxon>
        <taxon>fabids</taxon>
        <taxon>Malpighiales</taxon>
        <taxon>Euphorbiaceae</taxon>
        <taxon>Crotonoideae</taxon>
        <taxon>Jatropheae</taxon>
        <taxon>Jatropha</taxon>
    </lineage>
</organism>
<name>A0A067L1E4_JATCU</name>
<evidence type="ECO:0000313" key="2">
    <source>
        <dbReference type="Proteomes" id="UP000027138"/>
    </source>
</evidence>
<keyword evidence="2" id="KW-1185">Reference proteome</keyword>
<dbReference type="AlphaFoldDB" id="A0A067L1E4"/>
<dbReference type="EMBL" id="KK914323">
    <property type="protein sequence ID" value="KDP41063.1"/>
    <property type="molecule type" value="Genomic_DNA"/>
</dbReference>